<dbReference type="InterPro" id="IPR019554">
    <property type="entry name" value="Soluble_ligand-bd"/>
</dbReference>
<feature type="domain" description="Soluble ligand binding" evidence="4">
    <location>
        <begin position="376"/>
        <end position="428"/>
    </location>
</feature>
<feature type="transmembrane region" description="Helical" evidence="2">
    <location>
        <begin position="779"/>
        <end position="799"/>
    </location>
</feature>
<feature type="domain" description="Soluble ligand binding" evidence="4">
    <location>
        <begin position="296"/>
        <end position="336"/>
    </location>
</feature>
<feature type="domain" description="Polysaccharide export protein N-terminal" evidence="3">
    <location>
        <begin position="125"/>
        <end position="190"/>
    </location>
</feature>
<keyword evidence="2" id="KW-0472">Membrane</keyword>
<dbReference type="EMBL" id="JBHTHU010000006">
    <property type="protein sequence ID" value="MFD0750819.1"/>
    <property type="molecule type" value="Genomic_DNA"/>
</dbReference>
<feature type="domain" description="Soluble ligand binding" evidence="4">
    <location>
        <begin position="563"/>
        <end position="609"/>
    </location>
</feature>
<dbReference type="PANTHER" id="PTHR33619">
    <property type="entry name" value="POLYSACCHARIDE EXPORT PROTEIN GFCE-RELATED"/>
    <property type="match status" value="1"/>
</dbReference>
<keyword evidence="6" id="KW-1185">Reference proteome</keyword>
<dbReference type="Proteomes" id="UP001596958">
    <property type="component" value="Unassembled WGS sequence"/>
</dbReference>
<proteinExistence type="predicted"/>
<name>A0ABW2YZ03_9SPHI</name>
<feature type="domain" description="Soluble ligand binding" evidence="4">
    <location>
        <begin position="466"/>
        <end position="510"/>
    </location>
</feature>
<dbReference type="Pfam" id="PF10531">
    <property type="entry name" value="SLBB"/>
    <property type="match status" value="5"/>
</dbReference>
<keyword evidence="2" id="KW-1133">Transmembrane helix</keyword>
<dbReference type="Pfam" id="PF02563">
    <property type="entry name" value="Poly_export"/>
    <property type="match status" value="1"/>
</dbReference>
<accession>A0ABW2YZ03</accession>
<dbReference type="InterPro" id="IPR003715">
    <property type="entry name" value="Poly_export_N"/>
</dbReference>
<dbReference type="Gene3D" id="3.30.1950.10">
    <property type="entry name" value="wza like domain"/>
    <property type="match status" value="1"/>
</dbReference>
<protein>
    <submittedName>
        <fullName evidence="5">SLBB domain-containing protein</fullName>
    </submittedName>
</protein>
<dbReference type="PANTHER" id="PTHR33619:SF3">
    <property type="entry name" value="POLYSACCHARIDE EXPORT PROTEIN GFCE-RELATED"/>
    <property type="match status" value="1"/>
</dbReference>
<comment type="caution">
    <text evidence="5">The sequence shown here is derived from an EMBL/GenBank/DDBJ whole genome shotgun (WGS) entry which is preliminary data.</text>
</comment>
<evidence type="ECO:0000259" key="4">
    <source>
        <dbReference type="Pfam" id="PF10531"/>
    </source>
</evidence>
<feature type="domain" description="Soluble ligand binding" evidence="4">
    <location>
        <begin position="210"/>
        <end position="254"/>
    </location>
</feature>
<sequence length="801" mass="87768">MSTVNVDELSDAQIRQLMQNAQSSGLSDAQLIQTAQTRGMSSAQIQRLQARVADIRSKEGSAGFNGSSPDTAQARGRNYGADTIKNAPQGNREDLFASIQPRIFGATLFRNTKVNSFEPNLKLPTPVNYILGPGDILNIEVYGNSIANWKLAVSPEGNISIPGVGPVNVTGKTIEATTALIRRTLIANRYAIGRGTELKVTLGDIRSIKVLVQGQVMRPGTYTLSSLSTVFFALYAAGGPNDIGSFRDIEVIRDNRIIRHLDLYDFLVKGSQKDNIGLKDQDLIRVPSYRLRAELKGEVKIPAIFEVLPGETLQTLLDFSGGFTDEAYTARIKINQVSDQQRRITEVLEADFKSYIPLRGDRFVVERILDRFENRVVINGAVFRPGQFELQKGLTVSQLIKNAGGLKEDAFTGRASIIRLNPDNTTQQISFNLFDAINKAGADIALQREDIITISSLFDLRDKYRVAIQGEVRNPGDFAYADSMKVADLIVLAGGFSEGASAKRIEVSRRVFDSDPRAINSKVAQIFTVDVNSRLQEDGMGFTLKPFDIVSIYALPGYETQKVVYVEGEVLYPGPFTIQKKNEKISDILKRAGGLTSSADVDGSSLKRDNEAILGVSKSKADANAERNARLRQFQRTYSTKDIDSVKTNTDTAQLRNNYIGINLRKILKDPGVGDDIILENGDVLRIPKQQQIVKVNGEVLYPSAIVYSKGKSFRGYVLNSGGYSARALKRGGYIVYANGSVKATRKFLFFNVHPSVKPGAEIYVPKKLPSPATTVQTILGFTTGLASLGAIILGIVSLNK</sequence>
<gene>
    <name evidence="5" type="ORF">ACFQZS_11755</name>
</gene>
<dbReference type="InterPro" id="IPR049712">
    <property type="entry name" value="Poly_export"/>
</dbReference>
<evidence type="ECO:0000259" key="3">
    <source>
        <dbReference type="Pfam" id="PF02563"/>
    </source>
</evidence>
<evidence type="ECO:0000313" key="6">
    <source>
        <dbReference type="Proteomes" id="UP001596958"/>
    </source>
</evidence>
<evidence type="ECO:0000313" key="5">
    <source>
        <dbReference type="EMBL" id="MFD0750819.1"/>
    </source>
</evidence>
<reference evidence="6" key="1">
    <citation type="journal article" date="2019" name="Int. J. Syst. Evol. Microbiol.">
        <title>The Global Catalogue of Microorganisms (GCM) 10K type strain sequencing project: providing services to taxonomists for standard genome sequencing and annotation.</title>
        <authorList>
            <consortium name="The Broad Institute Genomics Platform"/>
            <consortium name="The Broad Institute Genome Sequencing Center for Infectious Disease"/>
            <person name="Wu L."/>
            <person name="Ma J."/>
        </authorList>
    </citation>
    <scope>NUCLEOTIDE SEQUENCE [LARGE SCALE GENOMIC DNA]</scope>
    <source>
        <strain evidence="6">CCUG 63418</strain>
    </source>
</reference>
<evidence type="ECO:0000256" key="2">
    <source>
        <dbReference type="SAM" id="Phobius"/>
    </source>
</evidence>
<keyword evidence="2" id="KW-0812">Transmembrane</keyword>
<dbReference type="Gene3D" id="3.10.560.10">
    <property type="entry name" value="Outer membrane lipoprotein wza domain like"/>
    <property type="match status" value="5"/>
</dbReference>
<evidence type="ECO:0000256" key="1">
    <source>
        <dbReference type="ARBA" id="ARBA00022729"/>
    </source>
</evidence>
<keyword evidence="1" id="KW-0732">Signal</keyword>
<organism evidence="5 6">
    <name type="scientific">Mucilaginibacter calamicampi</name>
    <dbReference type="NCBI Taxonomy" id="1302352"/>
    <lineage>
        <taxon>Bacteria</taxon>
        <taxon>Pseudomonadati</taxon>
        <taxon>Bacteroidota</taxon>
        <taxon>Sphingobacteriia</taxon>
        <taxon>Sphingobacteriales</taxon>
        <taxon>Sphingobacteriaceae</taxon>
        <taxon>Mucilaginibacter</taxon>
    </lineage>
</organism>